<dbReference type="AlphaFoldDB" id="A0A0F9GSF9"/>
<sequence length="40" mass="4655">MLDLALIVIMQDFLYKYLVFGVSLSVLDESWPKDTVDDYV</sequence>
<comment type="caution">
    <text evidence="1">The sequence shown here is derived from an EMBL/GenBank/DDBJ whole genome shotgun (WGS) entry which is preliminary data.</text>
</comment>
<gene>
    <name evidence="1" type="ORF">LCGC14_2086540</name>
</gene>
<name>A0A0F9GSF9_9ZZZZ</name>
<accession>A0A0F9GSF9</accession>
<proteinExistence type="predicted"/>
<reference evidence="1" key="1">
    <citation type="journal article" date="2015" name="Nature">
        <title>Complex archaea that bridge the gap between prokaryotes and eukaryotes.</title>
        <authorList>
            <person name="Spang A."/>
            <person name="Saw J.H."/>
            <person name="Jorgensen S.L."/>
            <person name="Zaremba-Niedzwiedzka K."/>
            <person name="Martijn J."/>
            <person name="Lind A.E."/>
            <person name="van Eijk R."/>
            <person name="Schleper C."/>
            <person name="Guy L."/>
            <person name="Ettema T.J."/>
        </authorList>
    </citation>
    <scope>NUCLEOTIDE SEQUENCE</scope>
</reference>
<organism evidence="1">
    <name type="scientific">marine sediment metagenome</name>
    <dbReference type="NCBI Taxonomy" id="412755"/>
    <lineage>
        <taxon>unclassified sequences</taxon>
        <taxon>metagenomes</taxon>
        <taxon>ecological metagenomes</taxon>
    </lineage>
</organism>
<dbReference type="EMBL" id="LAZR01025324">
    <property type="protein sequence ID" value="KKL72275.1"/>
    <property type="molecule type" value="Genomic_DNA"/>
</dbReference>
<protein>
    <submittedName>
        <fullName evidence="1">Uncharacterized protein</fullName>
    </submittedName>
</protein>
<evidence type="ECO:0000313" key="1">
    <source>
        <dbReference type="EMBL" id="KKL72275.1"/>
    </source>
</evidence>